<feature type="domain" description="Dockerin" evidence="2">
    <location>
        <begin position="369"/>
        <end position="435"/>
    </location>
</feature>
<dbReference type="KEGG" id="mcad:Pan265_03550"/>
<dbReference type="GO" id="GO:0000272">
    <property type="term" value="P:polysaccharide catabolic process"/>
    <property type="evidence" value="ECO:0007669"/>
    <property type="project" value="InterPro"/>
</dbReference>
<dbReference type="InterPro" id="IPR016134">
    <property type="entry name" value="Dockerin_dom"/>
</dbReference>
<dbReference type="SUPFAM" id="SSF63446">
    <property type="entry name" value="Type I dockerin domain"/>
    <property type="match status" value="1"/>
</dbReference>
<reference evidence="3 4" key="1">
    <citation type="submission" date="2019-02" db="EMBL/GenBank/DDBJ databases">
        <title>Deep-cultivation of Planctomycetes and their phenomic and genomic characterization uncovers novel biology.</title>
        <authorList>
            <person name="Wiegand S."/>
            <person name="Jogler M."/>
            <person name="Boedeker C."/>
            <person name="Pinto D."/>
            <person name="Vollmers J."/>
            <person name="Rivas-Marin E."/>
            <person name="Kohn T."/>
            <person name="Peeters S.H."/>
            <person name="Heuer A."/>
            <person name="Rast P."/>
            <person name="Oberbeckmann S."/>
            <person name="Bunk B."/>
            <person name="Jeske O."/>
            <person name="Meyerdierks A."/>
            <person name="Storesund J.E."/>
            <person name="Kallscheuer N."/>
            <person name="Luecker S."/>
            <person name="Lage O.M."/>
            <person name="Pohl T."/>
            <person name="Merkel B.J."/>
            <person name="Hornburger P."/>
            <person name="Mueller R.-W."/>
            <person name="Bruemmer F."/>
            <person name="Labrenz M."/>
            <person name="Spormann A.M."/>
            <person name="Op den Camp H."/>
            <person name="Overmann J."/>
            <person name="Amann R."/>
            <person name="Jetten M.S.M."/>
            <person name="Mascher T."/>
            <person name="Medema M.H."/>
            <person name="Devos D.P."/>
            <person name="Kaster A.-K."/>
            <person name="Ovreas L."/>
            <person name="Rohde M."/>
            <person name="Galperin M.Y."/>
            <person name="Jogler C."/>
        </authorList>
    </citation>
    <scope>NUCLEOTIDE SEQUENCE [LARGE SCALE GENOMIC DNA]</scope>
    <source>
        <strain evidence="3 4">Pan265</strain>
    </source>
</reference>
<dbReference type="AlphaFoldDB" id="A0A518BUC0"/>
<keyword evidence="4" id="KW-1185">Reference proteome</keyword>
<evidence type="ECO:0000256" key="1">
    <source>
        <dbReference type="SAM" id="SignalP"/>
    </source>
</evidence>
<keyword evidence="1" id="KW-0732">Signal</keyword>
<organism evidence="3 4">
    <name type="scientific">Mucisphaera calidilacus</name>
    <dbReference type="NCBI Taxonomy" id="2527982"/>
    <lineage>
        <taxon>Bacteria</taxon>
        <taxon>Pseudomonadati</taxon>
        <taxon>Planctomycetota</taxon>
        <taxon>Phycisphaerae</taxon>
        <taxon>Phycisphaerales</taxon>
        <taxon>Phycisphaeraceae</taxon>
        <taxon>Mucisphaera</taxon>
    </lineage>
</organism>
<dbReference type="PROSITE" id="PS00018">
    <property type="entry name" value="EF_HAND_1"/>
    <property type="match status" value="1"/>
</dbReference>
<dbReference type="InterPro" id="IPR002105">
    <property type="entry name" value="Dockerin_1_rpt"/>
</dbReference>
<dbReference type="Proteomes" id="UP000320386">
    <property type="component" value="Chromosome"/>
</dbReference>
<dbReference type="PROSITE" id="PS51766">
    <property type="entry name" value="DOCKERIN"/>
    <property type="match status" value="1"/>
</dbReference>
<proteinExistence type="predicted"/>
<dbReference type="EMBL" id="CP036280">
    <property type="protein sequence ID" value="QDU70527.1"/>
    <property type="molecule type" value="Genomic_DNA"/>
</dbReference>
<dbReference type="InterPro" id="IPR018247">
    <property type="entry name" value="EF_Hand_1_Ca_BS"/>
</dbReference>
<sequence length="456" mass="46996" precursor="true">MVCRISLTTGIVALAFSVPAQAGLLYSFEDVAVGEMLNGDGVIVDTGSGITDGVQALRLAGSAGGYDKLGHIVLNDLVDTSVDITTFQADWAFDAVPGSAGGYNGLTLAMYNQTTATFRQIGGGGSDSNTVGEYIGSSSSTTTTVSYNLGPNDQAFLNSGLDAGDPIELGFYSNKAIGVVGDYTIDNLQFNGSLVGGPGQPVLLGSFEDATPGDQLGGTGFVVDSGPGITEGLQALRGTLTADNSYQKIGEISLPTPTNDVYSSFSVDWYHEFAGFSFGYLELIAAIFTEDGGFTQLSGAKTVGNPDAFIGFEDSQFTVEYELTEAQAAQLSAAQSVGLGATIEFFANKATDRGGILTVDNVIATLEEVDLIEGDINGDGSVDLLDLSILATNFQGTDTPYAREEGDLTGDGLVDLLDLSVLASNFNATAVPEPAGLALLGLTGVLISQRRNGIGA</sequence>
<protein>
    <recommendedName>
        <fullName evidence="2">Dockerin domain-containing protein</fullName>
    </recommendedName>
</protein>
<dbReference type="Gene3D" id="1.10.1330.10">
    <property type="entry name" value="Dockerin domain"/>
    <property type="match status" value="1"/>
</dbReference>
<dbReference type="Pfam" id="PF00404">
    <property type="entry name" value="Dockerin_1"/>
    <property type="match status" value="1"/>
</dbReference>
<evidence type="ECO:0000313" key="3">
    <source>
        <dbReference type="EMBL" id="QDU70527.1"/>
    </source>
</evidence>
<gene>
    <name evidence="3" type="ORF">Pan265_03550</name>
</gene>
<name>A0A518BUC0_9BACT</name>
<feature type="signal peptide" evidence="1">
    <location>
        <begin position="1"/>
        <end position="22"/>
    </location>
</feature>
<dbReference type="InterPro" id="IPR036439">
    <property type="entry name" value="Dockerin_dom_sf"/>
</dbReference>
<dbReference type="GO" id="GO:0004553">
    <property type="term" value="F:hydrolase activity, hydrolyzing O-glycosyl compounds"/>
    <property type="evidence" value="ECO:0007669"/>
    <property type="project" value="InterPro"/>
</dbReference>
<accession>A0A518BUC0</accession>
<evidence type="ECO:0000259" key="2">
    <source>
        <dbReference type="PROSITE" id="PS51766"/>
    </source>
</evidence>
<feature type="chain" id="PRO_5022046037" description="Dockerin domain-containing protein" evidence="1">
    <location>
        <begin position="23"/>
        <end position="456"/>
    </location>
</feature>
<evidence type="ECO:0000313" key="4">
    <source>
        <dbReference type="Proteomes" id="UP000320386"/>
    </source>
</evidence>